<evidence type="ECO:0000313" key="3">
    <source>
        <dbReference type="EMBL" id="RCK55567.1"/>
    </source>
</evidence>
<feature type="compositionally biased region" description="Low complexity" evidence="1">
    <location>
        <begin position="397"/>
        <end position="406"/>
    </location>
</feature>
<dbReference type="OrthoDB" id="4083297at2759"/>
<feature type="region of interest" description="Disordered" evidence="1">
    <location>
        <begin position="346"/>
        <end position="369"/>
    </location>
</feature>
<comment type="caution">
    <text evidence="3">The sequence shown here is derived from an EMBL/GenBank/DDBJ whole genome shotgun (WGS) entry which is preliminary data.</text>
</comment>
<dbReference type="InterPro" id="IPR058189">
    <property type="entry name" value="PH-like_ascomyc"/>
</dbReference>
<accession>A0A367XPL9</accession>
<dbReference type="AlphaFoldDB" id="A0A367XPL9"/>
<dbReference type="Proteomes" id="UP000253472">
    <property type="component" value="Unassembled WGS sequence"/>
</dbReference>
<reference evidence="3 4" key="1">
    <citation type="submission" date="2018-06" db="EMBL/GenBank/DDBJ databases">
        <title>Whole genome sequencing of Candida tropicalis (genome annotated by CSBL at Korea University).</title>
        <authorList>
            <person name="Ahn J."/>
        </authorList>
    </citation>
    <scope>NUCLEOTIDE SEQUENCE [LARGE SCALE GENOMIC DNA]</scope>
    <source>
        <strain evidence="3 4">ATCC 20962</strain>
    </source>
</reference>
<dbReference type="EMBL" id="QLNQ01000029">
    <property type="protein sequence ID" value="RCK55567.1"/>
    <property type="molecule type" value="Genomic_DNA"/>
</dbReference>
<evidence type="ECO:0000313" key="4">
    <source>
        <dbReference type="Proteomes" id="UP000253472"/>
    </source>
</evidence>
<feature type="region of interest" description="Disordered" evidence="1">
    <location>
        <begin position="387"/>
        <end position="410"/>
    </location>
</feature>
<evidence type="ECO:0000259" key="2">
    <source>
        <dbReference type="Pfam" id="PF25409"/>
    </source>
</evidence>
<keyword evidence="4" id="KW-1185">Reference proteome</keyword>
<proteinExistence type="predicted"/>
<protein>
    <recommendedName>
        <fullName evidence="2">PH-like domain-containing protein</fullName>
    </recommendedName>
</protein>
<evidence type="ECO:0000256" key="1">
    <source>
        <dbReference type="SAM" id="MobiDB-lite"/>
    </source>
</evidence>
<dbReference type="Pfam" id="PF25409">
    <property type="entry name" value="PH_33"/>
    <property type="match status" value="1"/>
</dbReference>
<sequence>MPSECQQLLLQLQQSTIDVNNNLVEILGVVKPKKSTNSSLASTARGLYTKHTNLLSLLNKTLNNIDTKSVGEIEAFKAFVNEFILWLDDNAVLLFEKYSGQWKLHEAADNTTECLLIGPIMNLTNFISFMDSCSDHLRNPFVLDKLGVHSSKLQEIVNKHQTDVSSKKMNNIKFSNIRTFTSGTRVSNELVSSYFTVDQIMERTGNAKLVLNQRMIELVLLDLIGTGIFNALAILSIDTEKGVEVSRSLVYPPFRVNELSLSHTTDSIELKTIDFLSPDYSSSKSITITCHDSQLLDSWVAKLSTICPLERNNSPVSDQFLLETKQSPPKSLSGFGINVISDSEHKKSMSDDVTTTATPTKKPFQDLIDSPTLSPVKAVAPNSAVSNNDEVMDGLESSSNSSVTSNEGANLESQFNRTLPLIKKTLSKSKQLDDTREADDDDDKYFQIINRKKLSDEYSKDEKHKSSRAEISYVECSPVASEPSAESDTIDEEEIAIISAGGETNVPYQKSFASSVPDLNKPKQSNLYQLSTGSAVDINNFGKSYKPSFAMGVHNNDSVTSISSTKSSKQRRKSLFSIFRKSSKLSETPGFETVAVPERRNAADTIVEEEAVEKETLMSRSESTLPSSSTIVLEQSATPKIVEEDLVIPQELKDVINEESTLDFYISQSSPKSMKISKWKQKQGKWEVVTGADKLFVKIAINYDMNKCWFIVFKEDYDERLGEDVDKAVMLLQVAPSVTELRKSSAIDLEINSTNAISDEKIMVMVRCSNGSLANEIHSNVENALGALSSTTRSQSYGSLRASKLLASDNTLGSSMMDLGNPSQSSTYTSFSSFTGSPKLKQRIDADEVYNSCIVNNPSSFHISKINLMQIRLQKQLQGYSLVNVPSSWKILSMYNLNVEEIIDDLTLRKYFHFKLVKEDDENDELKWLIPDDNKFDFLERIGKAGLLVKHNDSEIYMIECRGKREFKSLYEIF</sequence>
<feature type="domain" description="PH-like" evidence="2">
    <location>
        <begin position="168"/>
        <end position="308"/>
    </location>
</feature>
<name>A0A367XPL9_9ASCO</name>
<organism evidence="3 4">
    <name type="scientific">Candida viswanathii</name>
    <dbReference type="NCBI Taxonomy" id="5486"/>
    <lineage>
        <taxon>Eukaryota</taxon>
        <taxon>Fungi</taxon>
        <taxon>Dikarya</taxon>
        <taxon>Ascomycota</taxon>
        <taxon>Saccharomycotina</taxon>
        <taxon>Pichiomycetes</taxon>
        <taxon>Debaryomycetaceae</taxon>
        <taxon>Candida/Lodderomyces clade</taxon>
        <taxon>Candida</taxon>
    </lineage>
</organism>
<dbReference type="STRING" id="5486.A0A367XPL9"/>
<gene>
    <name evidence="3" type="ORF">Cantr_05231</name>
</gene>